<dbReference type="STRING" id="204669.Acid345_0269"/>
<dbReference type="OrthoDB" id="117492at2"/>
<reference evidence="1 2" key="1">
    <citation type="journal article" date="2009" name="Appl. Environ. Microbiol.">
        <title>Three genomes from the phylum Acidobacteria provide insight into the lifestyles of these microorganisms in soils.</title>
        <authorList>
            <person name="Ward N.L."/>
            <person name="Challacombe J.F."/>
            <person name="Janssen P.H."/>
            <person name="Henrissat B."/>
            <person name="Coutinho P.M."/>
            <person name="Wu M."/>
            <person name="Xie G."/>
            <person name="Haft D.H."/>
            <person name="Sait M."/>
            <person name="Badger J."/>
            <person name="Barabote R.D."/>
            <person name="Bradley B."/>
            <person name="Brettin T.S."/>
            <person name="Brinkac L.M."/>
            <person name="Bruce D."/>
            <person name="Creasy T."/>
            <person name="Daugherty S.C."/>
            <person name="Davidsen T.M."/>
            <person name="DeBoy R.T."/>
            <person name="Detter J.C."/>
            <person name="Dodson R.J."/>
            <person name="Durkin A.S."/>
            <person name="Ganapathy A."/>
            <person name="Gwinn-Giglio M."/>
            <person name="Han C.S."/>
            <person name="Khouri H."/>
            <person name="Kiss H."/>
            <person name="Kothari S.P."/>
            <person name="Madupu R."/>
            <person name="Nelson K.E."/>
            <person name="Nelson W.C."/>
            <person name="Paulsen I."/>
            <person name="Penn K."/>
            <person name="Ren Q."/>
            <person name="Rosovitz M.J."/>
            <person name="Selengut J.D."/>
            <person name="Shrivastava S."/>
            <person name="Sullivan S.A."/>
            <person name="Tapia R."/>
            <person name="Thompson L.S."/>
            <person name="Watkins K.L."/>
            <person name="Yang Q."/>
            <person name="Yu C."/>
            <person name="Zafar N."/>
            <person name="Zhou L."/>
            <person name="Kuske C.R."/>
        </authorList>
    </citation>
    <scope>NUCLEOTIDE SEQUENCE [LARGE SCALE GENOMIC DNA]</scope>
    <source>
        <strain evidence="1 2">Ellin345</strain>
    </source>
</reference>
<proteinExistence type="predicted"/>
<dbReference type="KEGG" id="aba:Acid345_0269"/>
<dbReference type="EnsemblBacteria" id="ABF39274">
    <property type="protein sequence ID" value="ABF39274"/>
    <property type="gene ID" value="Acid345_0269"/>
</dbReference>
<dbReference type="RefSeq" id="WP_011521076.1">
    <property type="nucleotide sequence ID" value="NC_008009.1"/>
</dbReference>
<protein>
    <submittedName>
        <fullName evidence="1">Uncharacterized protein</fullName>
    </submittedName>
</protein>
<accession>Q1IV26</accession>
<dbReference type="AlphaFoldDB" id="Q1IV26"/>
<dbReference type="HOGENOM" id="CLU_1353154_0_0_0"/>
<evidence type="ECO:0000313" key="1">
    <source>
        <dbReference type="EMBL" id="ABF39274.1"/>
    </source>
</evidence>
<gene>
    <name evidence="1" type="ordered locus">Acid345_0269</name>
</gene>
<dbReference type="Proteomes" id="UP000002432">
    <property type="component" value="Chromosome"/>
</dbReference>
<keyword evidence="2" id="KW-1185">Reference proteome</keyword>
<name>Q1IV26_KORVE</name>
<dbReference type="EMBL" id="CP000360">
    <property type="protein sequence ID" value="ABF39274.1"/>
    <property type="molecule type" value="Genomic_DNA"/>
</dbReference>
<dbReference type="eggNOG" id="ENOG5033G40">
    <property type="taxonomic scope" value="Bacteria"/>
</dbReference>
<evidence type="ECO:0000313" key="2">
    <source>
        <dbReference type="Proteomes" id="UP000002432"/>
    </source>
</evidence>
<dbReference type="NCBIfam" id="NF041621">
    <property type="entry name" value="MXAN_5187_C_dom"/>
    <property type="match status" value="1"/>
</dbReference>
<organism evidence="1 2">
    <name type="scientific">Koribacter versatilis (strain Ellin345)</name>
    <dbReference type="NCBI Taxonomy" id="204669"/>
    <lineage>
        <taxon>Bacteria</taxon>
        <taxon>Pseudomonadati</taxon>
        <taxon>Acidobacteriota</taxon>
        <taxon>Terriglobia</taxon>
        <taxon>Terriglobales</taxon>
        <taxon>Candidatus Korobacteraceae</taxon>
        <taxon>Candidatus Korobacter</taxon>
    </lineage>
</organism>
<sequence length="202" mass="23172">MTIDEELDLLDTSLRRLKIEYDVYFGGGSKRPPNDTLWRVQSLIKKFSDSQKLNFSQRFKFNTLTQKYAIFSDLWRQKLKIKEEGFRRPQDALLAIAGMRTDEEKAAQAALGGRSAEDEADSSRIACSDVEQQGDMVRAFYDRMMSEKQKVGEQAGAPYESFASFLKKKTEQIRRDFKCDAVEYSLEVQGNQVKLKAKPKTA</sequence>